<dbReference type="Proteomes" id="UP000646548">
    <property type="component" value="Unassembled WGS sequence"/>
</dbReference>
<name>A0A834BZG7_ORYME</name>
<feature type="compositionally biased region" description="Basic and acidic residues" evidence="1">
    <location>
        <begin position="248"/>
        <end position="257"/>
    </location>
</feature>
<comment type="caution">
    <text evidence="2">The sequence shown here is derived from an EMBL/GenBank/DDBJ whole genome shotgun (WGS) entry which is preliminary data.</text>
</comment>
<gene>
    <name evidence="2" type="ORF">FQA47_024182</name>
</gene>
<evidence type="ECO:0000256" key="1">
    <source>
        <dbReference type="SAM" id="MobiDB-lite"/>
    </source>
</evidence>
<protein>
    <submittedName>
        <fullName evidence="2">Uncharacterized protein</fullName>
    </submittedName>
</protein>
<feature type="region of interest" description="Disordered" evidence="1">
    <location>
        <begin position="219"/>
        <end position="300"/>
    </location>
</feature>
<dbReference type="EMBL" id="WKFB01000767">
    <property type="protein sequence ID" value="KAF6718223.1"/>
    <property type="molecule type" value="Genomic_DNA"/>
</dbReference>
<accession>A0A834BZG7</accession>
<evidence type="ECO:0000313" key="2">
    <source>
        <dbReference type="EMBL" id="KAF6718223.1"/>
    </source>
</evidence>
<dbReference type="AlphaFoldDB" id="A0A834BZG7"/>
<proteinExistence type="predicted"/>
<evidence type="ECO:0000313" key="3">
    <source>
        <dbReference type="Proteomes" id="UP000646548"/>
    </source>
</evidence>
<feature type="compositionally biased region" description="Pro residues" evidence="1">
    <location>
        <begin position="150"/>
        <end position="159"/>
    </location>
</feature>
<feature type="region of interest" description="Disordered" evidence="1">
    <location>
        <begin position="143"/>
        <end position="204"/>
    </location>
</feature>
<sequence>MDAAEQPGRTIRTTRTSRTPLTKLQDFYQGAKGQRLRPQPNPTAPSRQNFGLLLAVELRPKEVLVPSAETSQLHLEGNFSDPIPKTPNRIPTWIRRNRCSTAGRSADGGRGGVRSEPNSWVLPTKLCWTVCGSKGCILSNLDQNHRDHLTPPPPPPPPISQSSSSGTDSDPKDVARTRRPGFGAEERCGGRRVSVKGPPSPDIHAQFAHWRPEARGVFTGAASRTSIQRSAASSGLHHQTGAATTDNPQDRSPRSDHWPNAAPSGSFPPNHAPAGSSAGRRGPRTELRRQICSFGTGRGL</sequence>
<reference evidence="2" key="1">
    <citation type="journal article" name="BMC Genomics">
        <title>Long-read sequencing and de novo genome assembly of marine medaka (Oryzias melastigma).</title>
        <authorList>
            <person name="Liang P."/>
            <person name="Saqib H.S.A."/>
            <person name="Ni X."/>
            <person name="Shen Y."/>
        </authorList>
    </citation>
    <scope>NUCLEOTIDE SEQUENCE</scope>
    <source>
        <strain evidence="2">Bigg-433</strain>
    </source>
</reference>
<feature type="compositionally biased region" description="Polar residues" evidence="1">
    <location>
        <begin position="222"/>
        <end position="247"/>
    </location>
</feature>
<organism evidence="2 3">
    <name type="scientific">Oryzias melastigma</name>
    <name type="common">Marine medaka</name>
    <dbReference type="NCBI Taxonomy" id="30732"/>
    <lineage>
        <taxon>Eukaryota</taxon>
        <taxon>Metazoa</taxon>
        <taxon>Chordata</taxon>
        <taxon>Craniata</taxon>
        <taxon>Vertebrata</taxon>
        <taxon>Euteleostomi</taxon>
        <taxon>Actinopterygii</taxon>
        <taxon>Neopterygii</taxon>
        <taxon>Teleostei</taxon>
        <taxon>Neoteleostei</taxon>
        <taxon>Acanthomorphata</taxon>
        <taxon>Ovalentaria</taxon>
        <taxon>Atherinomorphae</taxon>
        <taxon>Beloniformes</taxon>
        <taxon>Adrianichthyidae</taxon>
        <taxon>Oryziinae</taxon>
        <taxon>Oryzias</taxon>
    </lineage>
</organism>